<comment type="caution">
    <text evidence="2">The sequence shown here is derived from an EMBL/GenBank/DDBJ whole genome shotgun (WGS) entry which is preliminary data.</text>
</comment>
<protein>
    <submittedName>
        <fullName evidence="2">Uncharacterized protein</fullName>
    </submittedName>
</protein>
<organism evidence="2 3">
    <name type="scientific">Ralstonia pseudosolanacearum</name>
    <dbReference type="NCBI Taxonomy" id="1310165"/>
    <lineage>
        <taxon>Bacteria</taxon>
        <taxon>Pseudomonadati</taxon>
        <taxon>Pseudomonadota</taxon>
        <taxon>Betaproteobacteria</taxon>
        <taxon>Burkholderiales</taxon>
        <taxon>Burkholderiaceae</taxon>
        <taxon>Ralstonia</taxon>
        <taxon>Ralstonia solanacearum species complex</taxon>
    </lineage>
</organism>
<name>A0A454TP00_9RALS</name>
<dbReference type="RefSeq" id="WP_081049961.1">
    <property type="nucleotide sequence ID" value="NZ_CP025742.1"/>
</dbReference>
<feature type="region of interest" description="Disordered" evidence="1">
    <location>
        <begin position="189"/>
        <end position="216"/>
    </location>
</feature>
<reference evidence="2 3" key="1">
    <citation type="submission" date="2018-10" db="EMBL/GenBank/DDBJ databases">
        <title>Draft Genome Sequence of Ralstonia pseudosolanacearum (R. solanacearum phylotype I) Strain Tg03 Isolated from Luffa cylindrica in China.</title>
        <authorList>
            <person name="Yuan G.-Q."/>
            <person name="Li Q.-Q."/>
            <person name="Zhang Y.-W."/>
        </authorList>
    </citation>
    <scope>NUCLEOTIDE SEQUENCE [LARGE SCALE GENOMIC DNA]</scope>
    <source>
        <strain evidence="2 3">Tg03</strain>
    </source>
</reference>
<accession>A0A454TP00</accession>
<dbReference type="EMBL" id="RJTL01000027">
    <property type="protein sequence ID" value="RNM04329.1"/>
    <property type="molecule type" value="Genomic_DNA"/>
</dbReference>
<sequence length="216" mass="24047">MNLPVNTAGSIEPHARITLRTGHDTRPVRLEIEATGAGIGLTHLGLNSKTSRFYVIQRLLKTRSIHPSTVHHLKALGRSDANFWCLKRSVALRIFWKSAAFLCMNASGLCMAQYCPMVHSRASGGAMFKAETLCLPWACISACRRLAPDAGWDAMACGPLKKSERMHVRLCHFFRNLLRVISPNIPFRDHPESRSDRHAVLKGQPGDNGFESQPIH</sequence>
<evidence type="ECO:0000313" key="2">
    <source>
        <dbReference type="EMBL" id="RNM04329.1"/>
    </source>
</evidence>
<dbReference type="Proteomes" id="UP000271222">
    <property type="component" value="Unassembled WGS sequence"/>
</dbReference>
<evidence type="ECO:0000256" key="1">
    <source>
        <dbReference type="SAM" id="MobiDB-lite"/>
    </source>
</evidence>
<proteinExistence type="predicted"/>
<dbReference type="AlphaFoldDB" id="A0A454TP00"/>
<evidence type="ECO:0000313" key="3">
    <source>
        <dbReference type="Proteomes" id="UP000271222"/>
    </source>
</evidence>
<gene>
    <name evidence="2" type="ORF">EGA29_16340</name>
</gene>
<feature type="compositionally biased region" description="Basic and acidic residues" evidence="1">
    <location>
        <begin position="189"/>
        <end position="199"/>
    </location>
</feature>